<organism evidence="2 5">
    <name type="scientific">Algibacter amylolyticus</name>
    <dbReference type="NCBI Taxonomy" id="1608400"/>
    <lineage>
        <taxon>Bacteria</taxon>
        <taxon>Pseudomonadati</taxon>
        <taxon>Bacteroidota</taxon>
        <taxon>Flavobacteriia</taxon>
        <taxon>Flavobacteriales</taxon>
        <taxon>Flavobacteriaceae</taxon>
        <taxon>Algibacter</taxon>
    </lineage>
</organism>
<sequence length="221" mass="25397">MIKTKVLLILTAVMFVFMTSFSFKQPKILIIGDSISLGYTPFVKQHLADKAIVSHNQGNAQHTGKGLANIKDWVTKDDYDIIQFNWGLWDLCYRDLNSKNQGRRDKINGTITYSVEDYAANLDSIVSTIKAQTKVKLIFVTTTYVPENEAGRFEEDVIKYNNAAKKVMEKHAVEVNDIYKKSIPIHNKYKKKTDDVHYTKEGYEALSKLIIDFLETEIKKY</sequence>
<keyword evidence="2" id="KW-0378">Hydrolase</keyword>
<dbReference type="SUPFAM" id="SSF52266">
    <property type="entry name" value="SGNH hydrolase"/>
    <property type="match status" value="1"/>
</dbReference>
<dbReference type="InterPro" id="IPR013830">
    <property type="entry name" value="SGNH_hydro"/>
</dbReference>
<dbReference type="Pfam" id="PF13472">
    <property type="entry name" value="Lipase_GDSL_2"/>
    <property type="match status" value="1"/>
</dbReference>
<reference evidence="2 5" key="1">
    <citation type="journal article" date="2015" name="Int. J. Syst. Evol. Microbiol.">
        <title>Algibacter amylolyticus sp. nov., isolated from intertidal sediment.</title>
        <authorList>
            <person name="Zhang D.C."/>
            <person name="Wu J."/>
            <person name="Neuner K."/>
            <person name="Yao J."/>
            <person name="Margesin R."/>
        </authorList>
    </citation>
    <scope>NUCLEOTIDE SEQUENCE [LARGE SCALE GENOMIC DNA]</scope>
    <source>
        <strain evidence="2 5">RU-4-M-4</strain>
    </source>
</reference>
<dbReference type="Gene3D" id="3.40.50.1110">
    <property type="entry name" value="SGNH hydrolase"/>
    <property type="match status" value="1"/>
</dbReference>
<dbReference type="EMBL" id="VWRS01000004">
    <property type="protein sequence ID" value="KAA5825143.1"/>
    <property type="molecule type" value="Genomic_DNA"/>
</dbReference>
<dbReference type="CDD" id="cd00229">
    <property type="entry name" value="SGNH_hydrolase"/>
    <property type="match status" value="1"/>
</dbReference>
<dbReference type="InterPro" id="IPR036514">
    <property type="entry name" value="SGNH_hydro_sf"/>
</dbReference>
<dbReference type="Proteomes" id="UP000315145">
    <property type="component" value="Unassembled WGS sequence"/>
</dbReference>
<dbReference type="OrthoDB" id="978055at2"/>
<reference evidence="2" key="3">
    <citation type="submission" date="2019-09" db="EMBL/GenBank/DDBJ databases">
        <authorList>
            <person name="Zhang D.-C."/>
        </authorList>
    </citation>
    <scope>NUCLEOTIDE SEQUENCE</scope>
    <source>
        <strain evidence="2">RU-4-M-4</strain>
    </source>
</reference>
<evidence type="ECO:0000313" key="5">
    <source>
        <dbReference type="Proteomes" id="UP000322315"/>
    </source>
</evidence>
<dbReference type="Proteomes" id="UP000322315">
    <property type="component" value="Unassembled WGS sequence"/>
</dbReference>
<dbReference type="GO" id="GO:0004622">
    <property type="term" value="F:phosphatidylcholine lysophospholipase activity"/>
    <property type="evidence" value="ECO:0007669"/>
    <property type="project" value="TreeGrafter"/>
</dbReference>
<evidence type="ECO:0000313" key="3">
    <source>
        <dbReference type="EMBL" id="TSJ77637.1"/>
    </source>
</evidence>
<feature type="domain" description="SGNH hydrolase-type esterase" evidence="1">
    <location>
        <begin position="31"/>
        <end position="205"/>
    </location>
</feature>
<dbReference type="PANTHER" id="PTHR30383:SF26">
    <property type="entry name" value="SGNH HYDROLASE-TYPE ESTERASE DOMAIN-CONTAINING PROTEIN"/>
    <property type="match status" value="1"/>
</dbReference>
<dbReference type="InterPro" id="IPR051532">
    <property type="entry name" value="Ester_Hydrolysis_Enzymes"/>
</dbReference>
<dbReference type="AlphaFoldDB" id="A0A5M7B6H4"/>
<protein>
    <submittedName>
        <fullName evidence="2">SGNH/GDSL hydrolase family protein</fullName>
    </submittedName>
</protein>
<evidence type="ECO:0000313" key="4">
    <source>
        <dbReference type="Proteomes" id="UP000315145"/>
    </source>
</evidence>
<dbReference type="EMBL" id="VMBF01000004">
    <property type="protein sequence ID" value="TSJ77637.1"/>
    <property type="molecule type" value="Genomic_DNA"/>
</dbReference>
<evidence type="ECO:0000313" key="2">
    <source>
        <dbReference type="EMBL" id="KAA5825143.1"/>
    </source>
</evidence>
<reference evidence="3 4" key="2">
    <citation type="submission" date="2019-07" db="EMBL/GenBank/DDBJ databases">
        <title>Algibacter marinivivus sp. nov., isolated from the surface of a marine red alga.</title>
        <authorList>
            <person name="Zhong X."/>
            <person name="Xu W."/>
            <person name="Zhang Y."/>
            <person name="Zhang Q."/>
            <person name="Du Z."/>
        </authorList>
    </citation>
    <scope>NUCLEOTIDE SEQUENCE [LARGE SCALE GENOMIC DNA]</scope>
    <source>
        <strain evidence="3 4">RU-4-M-4</strain>
    </source>
</reference>
<dbReference type="RefSeq" id="WP_144116175.1">
    <property type="nucleotide sequence ID" value="NZ_JACHGE010000005.1"/>
</dbReference>
<keyword evidence="4" id="KW-1185">Reference proteome</keyword>
<evidence type="ECO:0000259" key="1">
    <source>
        <dbReference type="Pfam" id="PF13472"/>
    </source>
</evidence>
<dbReference type="PANTHER" id="PTHR30383">
    <property type="entry name" value="THIOESTERASE 1/PROTEASE 1/LYSOPHOSPHOLIPASE L1"/>
    <property type="match status" value="1"/>
</dbReference>
<proteinExistence type="predicted"/>
<name>A0A5M7B6H4_9FLAO</name>
<accession>A0A5M7B6H4</accession>
<comment type="caution">
    <text evidence="2">The sequence shown here is derived from an EMBL/GenBank/DDBJ whole genome shotgun (WGS) entry which is preliminary data.</text>
</comment>
<gene>
    <name evidence="2" type="ORF">F2B50_08075</name>
    <name evidence="3" type="ORF">FPF71_08075</name>
</gene>